<sequence>MFAKKEETASPQAPTNRSAVNPTNIKVIGVGGGGGNAVNRMIKAGLSGVEFWLMNTDLQVLEFGQTQNKIQLGTKSTAGLGAGGDPSVGERAAEEAQQEITHALEGADMVFITAGMGGGTGTGAAPVVAKIAKELGILTIAVVTKPFSWEGRKRQNQAVQGLEKLREAVDAVIVVPNDKLLQVVDRQVSLTESFIIVDEVLLRGVQGISDIITVPGTINVDFADVKNVMQASGSALMGIGRGQGEGRAIKAAEIAINSQLLETSINGASGVIVNITGGPDMTLHEITDAANIIHDAVLDDATVIIGTAVNENIQGEIQVTVIATGFELKNQPADAPKTDVKQLSASDFFSGAFNNGSNNVSAAQPRRSSMPQMGSGFTNIEIPDFLKK</sequence>
<organism evidence="10 11">
    <name type="scientific">Candidatus Scatenecus faecavium</name>
    <dbReference type="NCBI Taxonomy" id="2840915"/>
    <lineage>
        <taxon>Bacteria</taxon>
        <taxon>Candidatus Scatenecus</taxon>
    </lineage>
</organism>
<keyword evidence="4 6" id="KW-0131">Cell cycle</keyword>
<feature type="binding site" evidence="4">
    <location>
        <position position="150"/>
    </location>
    <ligand>
        <name>GTP</name>
        <dbReference type="ChEBI" id="CHEBI:37565"/>
    </ligand>
</feature>
<reference evidence="10" key="1">
    <citation type="submission" date="2020-10" db="EMBL/GenBank/DDBJ databases">
        <authorList>
            <person name="Gilroy R."/>
        </authorList>
    </citation>
    <scope>NUCLEOTIDE SEQUENCE</scope>
    <source>
        <strain evidence="10">CHK152-2994</strain>
    </source>
</reference>
<gene>
    <name evidence="4 10" type="primary">ftsZ</name>
    <name evidence="10" type="ORF">IAD41_03715</name>
</gene>
<dbReference type="InterPro" id="IPR018316">
    <property type="entry name" value="Tubulin/FtsZ_2-layer-sand-dom"/>
</dbReference>
<feature type="binding site" evidence="4">
    <location>
        <begin position="32"/>
        <end position="36"/>
    </location>
    <ligand>
        <name>GTP</name>
        <dbReference type="ChEBI" id="CHEBI:37565"/>
    </ligand>
</feature>
<dbReference type="SMART" id="SM00865">
    <property type="entry name" value="Tubulin_C"/>
    <property type="match status" value="1"/>
</dbReference>
<dbReference type="InterPro" id="IPR045061">
    <property type="entry name" value="FtsZ/CetZ"/>
</dbReference>
<feature type="binding site" evidence="4">
    <location>
        <position position="154"/>
    </location>
    <ligand>
        <name>GTP</name>
        <dbReference type="ChEBI" id="CHEBI:37565"/>
    </ligand>
</feature>
<dbReference type="GO" id="GO:0000917">
    <property type="term" value="P:division septum assembly"/>
    <property type="evidence" value="ECO:0007669"/>
    <property type="project" value="UniProtKB-KW"/>
</dbReference>
<dbReference type="Gene3D" id="3.40.50.1440">
    <property type="entry name" value="Tubulin/FtsZ, GTPase domain"/>
    <property type="match status" value="1"/>
</dbReference>
<keyword evidence="4 6" id="KW-0717">Septation</keyword>
<keyword evidence="4" id="KW-0963">Cytoplasm</keyword>
<dbReference type="PANTHER" id="PTHR30314">
    <property type="entry name" value="CELL DIVISION PROTEIN FTSZ-RELATED"/>
    <property type="match status" value="1"/>
</dbReference>
<name>A0A9D1FVG7_9BACT</name>
<dbReference type="Pfam" id="PF00091">
    <property type="entry name" value="Tubulin"/>
    <property type="match status" value="1"/>
</dbReference>
<dbReference type="InterPro" id="IPR008280">
    <property type="entry name" value="Tub_FtsZ_C"/>
</dbReference>
<evidence type="ECO:0000259" key="8">
    <source>
        <dbReference type="SMART" id="SM00864"/>
    </source>
</evidence>
<dbReference type="GO" id="GO:0043093">
    <property type="term" value="P:FtsZ-dependent cytokinesis"/>
    <property type="evidence" value="ECO:0007669"/>
    <property type="project" value="UniProtKB-UniRule"/>
</dbReference>
<dbReference type="FunFam" id="3.40.50.1440:FF:000001">
    <property type="entry name" value="Cell division protein FtsZ"/>
    <property type="match status" value="1"/>
</dbReference>
<evidence type="ECO:0000313" key="10">
    <source>
        <dbReference type="EMBL" id="HIS82695.1"/>
    </source>
</evidence>
<dbReference type="PROSITE" id="PS01135">
    <property type="entry name" value="FTSZ_2"/>
    <property type="match status" value="1"/>
</dbReference>
<comment type="subunit">
    <text evidence="4">Homodimer. Polymerizes to form a dynamic ring structure in a strictly GTP-dependent manner. Interacts directly with several other division proteins.</text>
</comment>
<protein>
    <recommendedName>
        <fullName evidence="4 5">Cell division protein FtsZ</fullName>
    </recommendedName>
</protein>
<feature type="domain" description="Tubulin/FtsZ GTPase" evidence="8">
    <location>
        <begin position="24"/>
        <end position="216"/>
    </location>
</feature>
<keyword evidence="4 6" id="KW-0132">Cell division</keyword>
<dbReference type="InterPro" id="IPR000158">
    <property type="entry name" value="Cell_div_FtsZ"/>
</dbReference>
<evidence type="ECO:0000256" key="3">
    <source>
        <dbReference type="ARBA" id="ARBA00023134"/>
    </source>
</evidence>
<dbReference type="SMART" id="SM00864">
    <property type="entry name" value="Tubulin"/>
    <property type="match status" value="1"/>
</dbReference>
<dbReference type="CDD" id="cd02201">
    <property type="entry name" value="FtsZ_type1"/>
    <property type="match status" value="1"/>
</dbReference>
<dbReference type="PROSITE" id="PS01134">
    <property type="entry name" value="FTSZ_1"/>
    <property type="match status" value="1"/>
</dbReference>
<dbReference type="HAMAP" id="MF_00909">
    <property type="entry name" value="FtsZ"/>
    <property type="match status" value="1"/>
</dbReference>
<proteinExistence type="inferred from homology"/>
<dbReference type="Pfam" id="PF12327">
    <property type="entry name" value="FtsZ_C"/>
    <property type="match status" value="1"/>
</dbReference>
<dbReference type="EMBL" id="DVJO01000079">
    <property type="protein sequence ID" value="HIS82695.1"/>
    <property type="molecule type" value="Genomic_DNA"/>
</dbReference>
<comment type="similarity">
    <text evidence="1 4 6">Belongs to the FtsZ family.</text>
</comment>
<dbReference type="InterPro" id="IPR003008">
    <property type="entry name" value="Tubulin_FtsZ_GTPase"/>
</dbReference>
<evidence type="ECO:0000256" key="1">
    <source>
        <dbReference type="ARBA" id="ARBA00009690"/>
    </source>
</evidence>
<keyword evidence="2 4" id="KW-0547">Nucleotide-binding</keyword>
<accession>A0A9D1FVG7</accession>
<dbReference type="PRINTS" id="PR00423">
    <property type="entry name" value="CELLDVISFTSZ"/>
</dbReference>
<comment type="function">
    <text evidence="4 6">Essential cell division protein that forms a contractile ring structure (Z ring) at the future cell division site. The regulation of the ring assembly controls the timing and the location of cell division. One of the functions of the FtsZ ring is to recruit other cell division proteins to the septum to produce a new cell wall between the dividing cells. Binds GTP and shows GTPase activity.</text>
</comment>
<feature type="compositionally biased region" description="Polar residues" evidence="7">
    <location>
        <begin position="9"/>
        <end position="20"/>
    </location>
</feature>
<dbReference type="InterPro" id="IPR036525">
    <property type="entry name" value="Tubulin/FtsZ_GTPase_sf"/>
</dbReference>
<dbReference type="GO" id="GO:0051258">
    <property type="term" value="P:protein polymerization"/>
    <property type="evidence" value="ECO:0007669"/>
    <property type="project" value="UniProtKB-UniRule"/>
</dbReference>
<comment type="subcellular location">
    <subcellularLocation>
        <location evidence="4">Cytoplasm</location>
    </subcellularLocation>
    <text evidence="4">Assembles at midcell at the inner surface of the cytoplasmic membrane.</text>
</comment>
<feature type="domain" description="Tubulin/FtsZ 2-layer sandwich" evidence="9">
    <location>
        <begin position="218"/>
        <end position="335"/>
    </location>
</feature>
<evidence type="ECO:0000256" key="5">
    <source>
        <dbReference type="NCBIfam" id="TIGR00065"/>
    </source>
</evidence>
<dbReference type="PANTHER" id="PTHR30314:SF3">
    <property type="entry name" value="MITOCHONDRIAL DIVISION PROTEIN FSZA"/>
    <property type="match status" value="1"/>
</dbReference>
<comment type="caution">
    <text evidence="10">The sequence shown here is derived from an EMBL/GenBank/DDBJ whole genome shotgun (WGS) entry which is preliminary data.</text>
</comment>
<dbReference type="GO" id="GO:0005737">
    <property type="term" value="C:cytoplasm"/>
    <property type="evidence" value="ECO:0007669"/>
    <property type="project" value="UniProtKB-SubCell"/>
</dbReference>
<dbReference type="NCBIfam" id="TIGR00065">
    <property type="entry name" value="ftsZ"/>
    <property type="match status" value="1"/>
</dbReference>
<dbReference type="InterPro" id="IPR024757">
    <property type="entry name" value="FtsZ_C"/>
</dbReference>
<dbReference type="GO" id="GO:0003924">
    <property type="term" value="F:GTPase activity"/>
    <property type="evidence" value="ECO:0007669"/>
    <property type="project" value="UniProtKB-UniRule"/>
</dbReference>
<dbReference type="AlphaFoldDB" id="A0A9D1FVG7"/>
<dbReference type="SUPFAM" id="SSF55307">
    <property type="entry name" value="Tubulin C-terminal domain-like"/>
    <property type="match status" value="1"/>
</dbReference>
<evidence type="ECO:0000256" key="6">
    <source>
        <dbReference type="RuleBase" id="RU000631"/>
    </source>
</evidence>
<feature type="region of interest" description="Disordered" evidence="7">
    <location>
        <begin position="1"/>
        <end position="20"/>
    </location>
</feature>
<evidence type="ECO:0000256" key="2">
    <source>
        <dbReference type="ARBA" id="ARBA00022741"/>
    </source>
</evidence>
<reference evidence="10" key="2">
    <citation type="journal article" date="2021" name="PeerJ">
        <title>Extensive microbial diversity within the chicken gut microbiome revealed by metagenomics and culture.</title>
        <authorList>
            <person name="Gilroy R."/>
            <person name="Ravi A."/>
            <person name="Getino M."/>
            <person name="Pursley I."/>
            <person name="Horton D.L."/>
            <person name="Alikhan N.F."/>
            <person name="Baker D."/>
            <person name="Gharbi K."/>
            <person name="Hall N."/>
            <person name="Watson M."/>
            <person name="Adriaenssens E.M."/>
            <person name="Foster-Nyarko E."/>
            <person name="Jarju S."/>
            <person name="Secka A."/>
            <person name="Antonio M."/>
            <person name="Oren A."/>
            <person name="Chaudhuri R.R."/>
            <person name="La Ragione R."/>
            <person name="Hildebrand F."/>
            <person name="Pallen M.J."/>
        </authorList>
    </citation>
    <scope>NUCLEOTIDE SEQUENCE</scope>
    <source>
        <strain evidence="10">CHK152-2994</strain>
    </source>
</reference>
<evidence type="ECO:0000256" key="7">
    <source>
        <dbReference type="SAM" id="MobiDB-lite"/>
    </source>
</evidence>
<evidence type="ECO:0000313" key="11">
    <source>
        <dbReference type="Proteomes" id="UP000824139"/>
    </source>
</evidence>
<feature type="binding site" evidence="4">
    <location>
        <position position="198"/>
    </location>
    <ligand>
        <name>GTP</name>
        <dbReference type="ChEBI" id="CHEBI:37565"/>
    </ligand>
</feature>
<evidence type="ECO:0000256" key="4">
    <source>
        <dbReference type="HAMAP-Rule" id="MF_00909"/>
    </source>
</evidence>
<dbReference type="InterPro" id="IPR037103">
    <property type="entry name" value="Tubulin/FtsZ-like_C"/>
</dbReference>
<dbReference type="Gene3D" id="3.30.1330.20">
    <property type="entry name" value="Tubulin/FtsZ, C-terminal domain"/>
    <property type="match status" value="1"/>
</dbReference>
<dbReference type="GO" id="GO:0032153">
    <property type="term" value="C:cell division site"/>
    <property type="evidence" value="ECO:0007669"/>
    <property type="project" value="UniProtKB-UniRule"/>
</dbReference>
<keyword evidence="3 4" id="KW-0342">GTP-binding</keyword>
<dbReference type="GO" id="GO:0005525">
    <property type="term" value="F:GTP binding"/>
    <property type="evidence" value="ECO:0007669"/>
    <property type="project" value="UniProtKB-UniRule"/>
</dbReference>
<dbReference type="Proteomes" id="UP000824139">
    <property type="component" value="Unassembled WGS sequence"/>
</dbReference>
<dbReference type="InterPro" id="IPR020805">
    <property type="entry name" value="Cell_div_FtsZ_CS"/>
</dbReference>
<dbReference type="SUPFAM" id="SSF52490">
    <property type="entry name" value="Tubulin nucleotide-binding domain-like"/>
    <property type="match status" value="1"/>
</dbReference>
<feature type="binding site" evidence="4">
    <location>
        <begin position="119"/>
        <end position="121"/>
    </location>
    <ligand>
        <name>GTP</name>
        <dbReference type="ChEBI" id="CHEBI:37565"/>
    </ligand>
</feature>
<evidence type="ECO:0000259" key="9">
    <source>
        <dbReference type="SMART" id="SM00865"/>
    </source>
</evidence>